<keyword evidence="3" id="KW-1185">Reference proteome</keyword>
<protein>
    <recommendedName>
        <fullName evidence="1">DUF4817 domain-containing protein</fullName>
    </recommendedName>
</protein>
<dbReference type="Pfam" id="PF16087">
    <property type="entry name" value="DUF4817"/>
    <property type="match status" value="1"/>
</dbReference>
<sequence>MGEPYRNSEMTDMILIYGEVRNNSAAAVCIYTECFLARRHPTSKTFVAVERCLRETGHFEPVMNHAGRPRSRRTAAAEENFLRSIDSSPGSSIWQLVAHYHMSQKPVWRIVAYMRHYSTHTIYNLCKNCKERLILNVRMVIS</sequence>
<evidence type="ECO:0000313" key="2">
    <source>
        <dbReference type="EMBL" id="KAJ4430958.1"/>
    </source>
</evidence>
<proteinExistence type="predicted"/>
<gene>
    <name evidence="2" type="ORF">ANN_19551</name>
</gene>
<reference evidence="2 3" key="1">
    <citation type="journal article" date="2022" name="Allergy">
        <title>Genome assembly and annotation of Periplaneta americana reveal a comprehensive cockroach allergen profile.</title>
        <authorList>
            <person name="Wang L."/>
            <person name="Xiong Q."/>
            <person name="Saelim N."/>
            <person name="Wang L."/>
            <person name="Nong W."/>
            <person name="Wan A.T."/>
            <person name="Shi M."/>
            <person name="Liu X."/>
            <person name="Cao Q."/>
            <person name="Hui J.H.L."/>
            <person name="Sookrung N."/>
            <person name="Leung T.F."/>
            <person name="Tungtrongchitr A."/>
            <person name="Tsui S.K.W."/>
        </authorList>
    </citation>
    <scope>NUCLEOTIDE SEQUENCE [LARGE SCALE GENOMIC DNA]</scope>
    <source>
        <strain evidence="2">PWHHKU_190912</strain>
    </source>
</reference>
<dbReference type="PANTHER" id="PTHR47326">
    <property type="entry name" value="TRANSPOSABLE ELEMENT TC3 TRANSPOSASE-LIKE PROTEIN"/>
    <property type="match status" value="1"/>
</dbReference>
<accession>A0ABQ8SAL3</accession>
<comment type="caution">
    <text evidence="2">The sequence shown here is derived from an EMBL/GenBank/DDBJ whole genome shotgun (WGS) entry which is preliminary data.</text>
</comment>
<organism evidence="2 3">
    <name type="scientific">Periplaneta americana</name>
    <name type="common">American cockroach</name>
    <name type="synonym">Blatta americana</name>
    <dbReference type="NCBI Taxonomy" id="6978"/>
    <lineage>
        <taxon>Eukaryota</taxon>
        <taxon>Metazoa</taxon>
        <taxon>Ecdysozoa</taxon>
        <taxon>Arthropoda</taxon>
        <taxon>Hexapoda</taxon>
        <taxon>Insecta</taxon>
        <taxon>Pterygota</taxon>
        <taxon>Neoptera</taxon>
        <taxon>Polyneoptera</taxon>
        <taxon>Dictyoptera</taxon>
        <taxon>Blattodea</taxon>
        <taxon>Blattoidea</taxon>
        <taxon>Blattidae</taxon>
        <taxon>Blattinae</taxon>
        <taxon>Periplaneta</taxon>
    </lineage>
</organism>
<dbReference type="EMBL" id="JAJSOF020000031">
    <property type="protein sequence ID" value="KAJ4430958.1"/>
    <property type="molecule type" value="Genomic_DNA"/>
</dbReference>
<evidence type="ECO:0000313" key="3">
    <source>
        <dbReference type="Proteomes" id="UP001148838"/>
    </source>
</evidence>
<dbReference type="InterPro" id="IPR032135">
    <property type="entry name" value="DUF4817"/>
</dbReference>
<dbReference type="Proteomes" id="UP001148838">
    <property type="component" value="Unassembled WGS sequence"/>
</dbReference>
<name>A0ABQ8SAL3_PERAM</name>
<feature type="domain" description="DUF4817" evidence="1">
    <location>
        <begin position="11"/>
        <end position="58"/>
    </location>
</feature>
<evidence type="ECO:0000259" key="1">
    <source>
        <dbReference type="Pfam" id="PF16087"/>
    </source>
</evidence>
<dbReference type="PANTHER" id="PTHR47326:SF1">
    <property type="entry name" value="HTH PSQ-TYPE DOMAIN-CONTAINING PROTEIN"/>
    <property type="match status" value="1"/>
</dbReference>